<dbReference type="GO" id="GO:0000272">
    <property type="term" value="P:polysaccharide catabolic process"/>
    <property type="evidence" value="ECO:0007669"/>
    <property type="project" value="InterPro"/>
</dbReference>
<dbReference type="Gene3D" id="1.10.1330.10">
    <property type="entry name" value="Dockerin domain"/>
    <property type="match status" value="1"/>
</dbReference>
<keyword evidence="2" id="KW-1185">Reference proteome</keyword>
<accession>A0A5C6CD73</accession>
<dbReference type="RefSeq" id="WP_146453133.1">
    <property type="nucleotide sequence ID" value="NZ_SJPS01000014.1"/>
</dbReference>
<protein>
    <submittedName>
        <fullName evidence="1">Uncharacterized protein</fullName>
    </submittedName>
</protein>
<dbReference type="OrthoDB" id="479812at2"/>
<organism evidence="1 2">
    <name type="scientific">Bythopirellula polymerisocia</name>
    <dbReference type="NCBI Taxonomy" id="2528003"/>
    <lineage>
        <taxon>Bacteria</taxon>
        <taxon>Pseudomonadati</taxon>
        <taxon>Planctomycetota</taxon>
        <taxon>Planctomycetia</taxon>
        <taxon>Pirellulales</taxon>
        <taxon>Lacipirellulaceae</taxon>
        <taxon>Bythopirellula</taxon>
    </lineage>
</organism>
<dbReference type="EMBL" id="SJPS01000014">
    <property type="protein sequence ID" value="TWU20759.1"/>
    <property type="molecule type" value="Genomic_DNA"/>
</dbReference>
<dbReference type="PROSITE" id="PS00018">
    <property type="entry name" value="EF_HAND_1"/>
    <property type="match status" value="1"/>
</dbReference>
<evidence type="ECO:0000313" key="2">
    <source>
        <dbReference type="Proteomes" id="UP000318437"/>
    </source>
</evidence>
<reference evidence="1 2" key="1">
    <citation type="submission" date="2019-02" db="EMBL/GenBank/DDBJ databases">
        <title>Deep-cultivation of Planctomycetes and their phenomic and genomic characterization uncovers novel biology.</title>
        <authorList>
            <person name="Wiegand S."/>
            <person name="Jogler M."/>
            <person name="Boedeker C."/>
            <person name="Pinto D."/>
            <person name="Vollmers J."/>
            <person name="Rivas-Marin E."/>
            <person name="Kohn T."/>
            <person name="Peeters S.H."/>
            <person name="Heuer A."/>
            <person name="Rast P."/>
            <person name="Oberbeckmann S."/>
            <person name="Bunk B."/>
            <person name="Jeske O."/>
            <person name="Meyerdierks A."/>
            <person name="Storesund J.E."/>
            <person name="Kallscheuer N."/>
            <person name="Luecker S."/>
            <person name="Lage O.M."/>
            <person name="Pohl T."/>
            <person name="Merkel B.J."/>
            <person name="Hornburger P."/>
            <person name="Mueller R.-W."/>
            <person name="Bruemmer F."/>
            <person name="Labrenz M."/>
            <person name="Spormann A.M."/>
            <person name="Op Den Camp H."/>
            <person name="Overmann J."/>
            <person name="Amann R."/>
            <person name="Jetten M.S.M."/>
            <person name="Mascher T."/>
            <person name="Medema M.H."/>
            <person name="Devos D.P."/>
            <person name="Kaster A.-K."/>
            <person name="Ovreas L."/>
            <person name="Rohde M."/>
            <person name="Galperin M.Y."/>
            <person name="Jogler C."/>
        </authorList>
    </citation>
    <scope>NUCLEOTIDE SEQUENCE [LARGE SCALE GENOMIC DNA]</scope>
    <source>
        <strain evidence="1 2">Pla144</strain>
    </source>
</reference>
<evidence type="ECO:0000313" key="1">
    <source>
        <dbReference type="EMBL" id="TWU20759.1"/>
    </source>
</evidence>
<comment type="caution">
    <text evidence="1">The sequence shown here is derived from an EMBL/GenBank/DDBJ whole genome shotgun (WGS) entry which is preliminary data.</text>
</comment>
<dbReference type="InterPro" id="IPR018247">
    <property type="entry name" value="EF_Hand_1_Ca_BS"/>
</dbReference>
<dbReference type="AlphaFoldDB" id="A0A5C6CD73"/>
<dbReference type="InterPro" id="IPR036439">
    <property type="entry name" value="Dockerin_dom_sf"/>
</dbReference>
<sequence>MKHPKCHDILSLGMSVSLLGSRFAVLLIVVILGSQSFADNFFDGPPATLDEPMFFSIYSILPLQKGNTNMQKIADANFTAAGPYYGSEGDPTVNPSAFYARVGEAAARGLNYIAHIPMHPYVINDTDGFIRDNSMNAISEADLRAHVRQVMDFTLNSPIANETVSTWFTAPEELRPWRTAEMNYLSIVADEVKSYDPLGRAVAMYNPTHRTSSQLETVVSQGLDWTMMGVYVTDVAFETRGARVADGVDRIVNAANSSISTPVAVFQLSEDFDTAEILGLRNALGGVSQAEAIKQVIRHDVYQGLLRGTQAMQIWSGCDCRTGLTTYTEQLDGYISVSENLNRNLGLSNVFLQGEHRTDFHATVLSGHETVTHESTTIDTVTLADIAYGDYRYLFLANSSNSHLAISVDGLPRGIPQIIDLFANASDLVVLNSTGQMLLTMEPLEVIALQIESVSNADADGDGDVDGRDFLAWQGSFGESGATTVAGGDFNYDGLVDSADLAVWKNQFNASAAAAFSAAVPEPSCSLMAVGLIWFFATCRRVQV</sequence>
<gene>
    <name evidence="1" type="ORF">Pla144_49260</name>
</gene>
<proteinExistence type="predicted"/>
<name>A0A5C6CD73_9BACT</name>
<dbReference type="Proteomes" id="UP000318437">
    <property type="component" value="Unassembled WGS sequence"/>
</dbReference>